<evidence type="ECO:0008006" key="4">
    <source>
        <dbReference type="Google" id="ProtNLM"/>
    </source>
</evidence>
<protein>
    <recommendedName>
        <fullName evidence="4">Alcohol acetyltransferase</fullName>
    </recommendedName>
</protein>
<reference evidence="2" key="1">
    <citation type="submission" date="2023-03" db="EMBL/GenBank/DDBJ databases">
        <title>Massive genome expansion in bonnet fungi (Mycena s.s.) driven by repeated elements and novel gene families across ecological guilds.</title>
        <authorList>
            <consortium name="Lawrence Berkeley National Laboratory"/>
            <person name="Harder C.B."/>
            <person name="Miyauchi S."/>
            <person name="Viragh M."/>
            <person name="Kuo A."/>
            <person name="Thoen E."/>
            <person name="Andreopoulos B."/>
            <person name="Lu D."/>
            <person name="Skrede I."/>
            <person name="Drula E."/>
            <person name="Henrissat B."/>
            <person name="Morin E."/>
            <person name="Kohler A."/>
            <person name="Barry K."/>
            <person name="LaButti K."/>
            <person name="Morin E."/>
            <person name="Salamov A."/>
            <person name="Lipzen A."/>
            <person name="Mereny Z."/>
            <person name="Hegedus B."/>
            <person name="Baldrian P."/>
            <person name="Stursova M."/>
            <person name="Weitz H."/>
            <person name="Taylor A."/>
            <person name="Grigoriev I.V."/>
            <person name="Nagy L.G."/>
            <person name="Martin F."/>
            <person name="Kauserud H."/>
        </authorList>
    </citation>
    <scope>NUCLEOTIDE SEQUENCE</scope>
    <source>
        <strain evidence="2">CBHHK173m</strain>
    </source>
</reference>
<dbReference type="Gene3D" id="3.30.559.30">
    <property type="entry name" value="Nonribosomal peptide synthetase, condensation domain"/>
    <property type="match status" value="1"/>
</dbReference>
<proteinExistence type="predicted"/>
<organism evidence="2 3">
    <name type="scientific">Mycena belliarum</name>
    <dbReference type="NCBI Taxonomy" id="1033014"/>
    <lineage>
        <taxon>Eukaryota</taxon>
        <taxon>Fungi</taxon>
        <taxon>Dikarya</taxon>
        <taxon>Basidiomycota</taxon>
        <taxon>Agaricomycotina</taxon>
        <taxon>Agaricomycetes</taxon>
        <taxon>Agaricomycetidae</taxon>
        <taxon>Agaricales</taxon>
        <taxon>Marasmiineae</taxon>
        <taxon>Mycenaceae</taxon>
        <taxon>Mycena</taxon>
    </lineage>
</organism>
<keyword evidence="3" id="KW-1185">Reference proteome</keyword>
<dbReference type="Proteomes" id="UP001222325">
    <property type="component" value="Unassembled WGS sequence"/>
</dbReference>
<name>A0AAD6U1H6_9AGAR</name>
<dbReference type="AlphaFoldDB" id="A0AAD6U1H6"/>
<evidence type="ECO:0000256" key="1">
    <source>
        <dbReference type="SAM" id="MobiDB-lite"/>
    </source>
</evidence>
<evidence type="ECO:0000313" key="3">
    <source>
        <dbReference type="Proteomes" id="UP001222325"/>
    </source>
</evidence>
<evidence type="ECO:0000313" key="2">
    <source>
        <dbReference type="EMBL" id="KAJ7083639.1"/>
    </source>
</evidence>
<dbReference type="Gene3D" id="3.30.559.10">
    <property type="entry name" value="Chloramphenicol acetyltransferase-like domain"/>
    <property type="match status" value="1"/>
</dbReference>
<dbReference type="EMBL" id="JARJCN010000040">
    <property type="protein sequence ID" value="KAJ7083639.1"/>
    <property type="molecule type" value="Genomic_DNA"/>
</dbReference>
<dbReference type="InterPro" id="IPR023213">
    <property type="entry name" value="CAT-like_dom_sf"/>
</dbReference>
<gene>
    <name evidence="2" type="ORF">B0H15DRAFT_951878</name>
</gene>
<accession>A0AAD6U1H6</accession>
<sequence>MDSSHHRHLDQSTARGGLPDAVSPTAPSFSRPLSQNELSYFLPSRAYGLNDMFMLLTFRAPPALVSPVRVRLAWAIMRLRHTLLAYTPPASARHAFKEASDTLRIYDDRTGPELVDAFIDPDAPRTLSSEHIARVDIALHGQVSPGLEEYQMMVMMVHAVNDGVAVHRHGNMILELLGGSATRGGRPRTDVELVHLLDVEWRMRWGRLRVGQEVIVSATEDRLPSPASKLQELAYKVDYQGLERRAIGGHVFPRVASRATKHVLVRVNFSVPETATLLATCTSQGVTIPNVMFALCNLAWIRTAENHPEFAAPKTLPMMMYTALSLRRYLPPAAPLSSYMSLALAYCNVVLPAFLPTSADPGATFWLRARLAQAQVCRVTHSPLFFGRSQVMSAVRSRRAKAFAKQDDEADGLLPKSANAFQRPHAPAPQQALASPPPAALIGVSCLGDVDEINRTTRYPDIQVVDAIGHVRKAKGGILLISSSINKRFSVVLGWDKPAFAPGVVEEFWGHFVAGAYEFLLDRASRMSAKL</sequence>
<comment type="caution">
    <text evidence="2">The sequence shown here is derived from an EMBL/GenBank/DDBJ whole genome shotgun (WGS) entry which is preliminary data.</text>
</comment>
<feature type="region of interest" description="Disordered" evidence="1">
    <location>
        <begin position="1"/>
        <end position="31"/>
    </location>
</feature>